<keyword evidence="2" id="KW-1185">Reference proteome</keyword>
<evidence type="ECO:0000313" key="2">
    <source>
        <dbReference type="Proteomes" id="UP001219933"/>
    </source>
</evidence>
<evidence type="ECO:0000313" key="1">
    <source>
        <dbReference type="EMBL" id="WFD36251.1"/>
    </source>
</evidence>
<dbReference type="GO" id="GO:0003690">
    <property type="term" value="F:double-stranded DNA binding"/>
    <property type="evidence" value="ECO:0007669"/>
    <property type="project" value="InterPro"/>
</dbReference>
<proteinExistence type="predicted"/>
<reference evidence="1" key="1">
    <citation type="submission" date="2023-03" db="EMBL/GenBank/DDBJ databases">
        <title>Mating type loci evolution in Malassezia.</title>
        <authorList>
            <person name="Coelho M.A."/>
        </authorList>
    </citation>
    <scope>NUCLEOTIDE SEQUENCE</scope>
    <source>
        <strain evidence="1">CBS 11721</strain>
    </source>
</reference>
<sequence>MRASEFATSAGRAVRASDGAALSELLSLRGSAVQRTVAGAGISRSWHEAHEAQNAATSAFLRIFATMAPGRWALSVLYTLLRDLRWVSIMADRTSVTQSRAASSQKHLEECARQLNKAFGVCAADRHPDMDQSRKWGTYAVANMLFSTYFALKSLALCRNILRALSAGDIPPLEAFGRGDVVTYRYYLGRLRFLDEDYDAAESELARALAESPASAPRNQERILIYLVPMRLLRGIRPSAELLRRFPQTHALYGDIVEAYSRGDARAYDAALRASDRTFVRLGLYLALERARAVCISRLFRR</sequence>
<dbReference type="EMBL" id="CP119880">
    <property type="protein sequence ID" value="WFD36251.1"/>
    <property type="molecule type" value="Genomic_DNA"/>
</dbReference>
<dbReference type="Proteomes" id="UP001219933">
    <property type="component" value="Chromosome 4"/>
</dbReference>
<dbReference type="AlphaFoldDB" id="A0AAF0EXT1"/>
<dbReference type="GO" id="GO:0003723">
    <property type="term" value="F:RNA binding"/>
    <property type="evidence" value="ECO:0007669"/>
    <property type="project" value="InterPro"/>
</dbReference>
<organism evidence="1 2">
    <name type="scientific">Malassezia cuniculi</name>
    <dbReference type="NCBI Taxonomy" id="948313"/>
    <lineage>
        <taxon>Eukaryota</taxon>
        <taxon>Fungi</taxon>
        <taxon>Dikarya</taxon>
        <taxon>Basidiomycota</taxon>
        <taxon>Ustilaginomycotina</taxon>
        <taxon>Malasseziomycetes</taxon>
        <taxon>Malasseziales</taxon>
        <taxon>Malasseziaceae</taxon>
        <taxon>Malassezia</taxon>
    </lineage>
</organism>
<dbReference type="GO" id="GO:0070390">
    <property type="term" value="C:transcription export complex 2"/>
    <property type="evidence" value="ECO:0007669"/>
    <property type="project" value="TreeGrafter"/>
</dbReference>
<dbReference type="GO" id="GO:0000973">
    <property type="term" value="P:post-transcriptional tethering of RNA polymerase II gene DNA at nuclear periphery"/>
    <property type="evidence" value="ECO:0007669"/>
    <property type="project" value="TreeGrafter"/>
</dbReference>
<accession>A0AAF0EXT1</accession>
<dbReference type="GO" id="GO:0016973">
    <property type="term" value="P:poly(A)+ mRNA export from nucleus"/>
    <property type="evidence" value="ECO:0007669"/>
    <property type="project" value="TreeGrafter"/>
</dbReference>
<protein>
    <submittedName>
        <fullName evidence="1">COP9 signalosome (CSN) subunit</fullName>
    </submittedName>
</protein>
<dbReference type="SMART" id="SM00753">
    <property type="entry name" value="PAM"/>
    <property type="match status" value="1"/>
</dbReference>
<gene>
    <name evidence="1" type="primary">CSN12</name>
    <name evidence="1" type="ORF">MCUN1_003129</name>
</gene>
<dbReference type="InterPro" id="IPR045114">
    <property type="entry name" value="Csn12-like"/>
</dbReference>
<name>A0AAF0EXT1_9BASI</name>
<dbReference type="PANTHER" id="PTHR12732:SF0">
    <property type="entry name" value="PCI DOMAIN-CONTAINING PROTEIN 2"/>
    <property type="match status" value="1"/>
</dbReference>
<dbReference type="PANTHER" id="PTHR12732">
    <property type="entry name" value="UNCHARACTERIZED PROTEASOME COMPONENT REGION PCI-CONTAINING"/>
    <property type="match status" value="1"/>
</dbReference>
<dbReference type="GO" id="GO:0006368">
    <property type="term" value="P:transcription elongation by RNA polymerase II"/>
    <property type="evidence" value="ECO:0007669"/>
    <property type="project" value="TreeGrafter"/>
</dbReference>